<dbReference type="EMBL" id="UINC01212058">
    <property type="protein sequence ID" value="SVE36216.1"/>
    <property type="molecule type" value="Genomic_DNA"/>
</dbReference>
<sequence length="56" mass="6487">GCCYAAISWLGLRSYYRVKKLATAVYNSVRFPRLRKRVLETHRIVLDELSEAGAER</sequence>
<feature type="non-terminal residue" evidence="1">
    <location>
        <position position="1"/>
    </location>
</feature>
<name>A0A383CV46_9ZZZZ</name>
<evidence type="ECO:0000313" key="1">
    <source>
        <dbReference type="EMBL" id="SVE36216.1"/>
    </source>
</evidence>
<proteinExistence type="predicted"/>
<gene>
    <name evidence="1" type="ORF">METZ01_LOCUS489070</name>
</gene>
<organism evidence="1">
    <name type="scientific">marine metagenome</name>
    <dbReference type="NCBI Taxonomy" id="408172"/>
    <lineage>
        <taxon>unclassified sequences</taxon>
        <taxon>metagenomes</taxon>
        <taxon>ecological metagenomes</taxon>
    </lineage>
</organism>
<dbReference type="AlphaFoldDB" id="A0A383CV46"/>
<accession>A0A383CV46</accession>
<reference evidence="1" key="1">
    <citation type="submission" date="2018-05" db="EMBL/GenBank/DDBJ databases">
        <authorList>
            <person name="Lanie J.A."/>
            <person name="Ng W.-L."/>
            <person name="Kazmierczak K.M."/>
            <person name="Andrzejewski T.M."/>
            <person name="Davidsen T.M."/>
            <person name="Wayne K.J."/>
            <person name="Tettelin H."/>
            <person name="Glass J.I."/>
            <person name="Rusch D."/>
            <person name="Podicherti R."/>
            <person name="Tsui H.-C.T."/>
            <person name="Winkler M.E."/>
        </authorList>
    </citation>
    <scope>NUCLEOTIDE SEQUENCE</scope>
</reference>
<protein>
    <submittedName>
        <fullName evidence="1">Uncharacterized protein</fullName>
    </submittedName>
</protein>